<dbReference type="PANTHER" id="PTHR11353">
    <property type="entry name" value="CHAPERONIN"/>
    <property type="match status" value="1"/>
</dbReference>
<dbReference type="SUPFAM" id="SSF48592">
    <property type="entry name" value="GroEL equatorial domain-like"/>
    <property type="match status" value="1"/>
</dbReference>
<dbReference type="SUPFAM" id="SSF54849">
    <property type="entry name" value="GroEL-intermediate domain like"/>
    <property type="match status" value="1"/>
</dbReference>
<reference evidence="5" key="1">
    <citation type="submission" date="2013-08" db="EMBL/GenBank/DDBJ databases">
        <authorList>
            <person name="Mendez C."/>
            <person name="Richter M."/>
            <person name="Ferrer M."/>
            <person name="Sanchez J."/>
        </authorList>
    </citation>
    <scope>NUCLEOTIDE SEQUENCE</scope>
</reference>
<gene>
    <name evidence="5" type="ORF">B1A_21966</name>
</gene>
<sequence>ANIKVDKKSGGSVSDTQFISGLVIDKEKVHSRMPSIVKNGKIALIDCALEIKKTEIEAKVQITDPSRIQDFLNQESDTFKSMVDKIKKSKANVVLCQKGIDDIAQHYLAKEGIYAVRRVKKSDMEKLSKATGAKIITNLDDLTESVLGKAEKVEEKKISDDRMTFITGCANPKAVSILIRGGTEHVVSEIERSLNDAIRVVAITKEDGRILPGGGAIEAELVLRTRAYAASIGGREQLAIEAFAKALEVIPRTLAENAGMDPINTLINLKAEHEHGKVNFGIDFTTNQIGDMKEKGVYDPLRVKKNALESAVEVATMIL</sequence>
<organism evidence="5">
    <name type="scientific">mine drainage metagenome</name>
    <dbReference type="NCBI Taxonomy" id="410659"/>
    <lineage>
        <taxon>unclassified sequences</taxon>
        <taxon>metagenomes</taxon>
        <taxon>ecological metagenomes</taxon>
    </lineage>
</organism>
<dbReference type="Pfam" id="PF00118">
    <property type="entry name" value="Cpn60_TCP1"/>
    <property type="match status" value="1"/>
</dbReference>
<dbReference type="InterPro" id="IPR027413">
    <property type="entry name" value="GROEL-like_equatorial_sf"/>
</dbReference>
<dbReference type="Gene3D" id="3.30.260.10">
    <property type="entry name" value="TCP-1-like chaperonin intermediate domain"/>
    <property type="match status" value="1"/>
</dbReference>
<dbReference type="Gene3D" id="3.50.7.10">
    <property type="entry name" value="GroEL"/>
    <property type="match status" value="1"/>
</dbReference>
<dbReference type="InterPro" id="IPR053374">
    <property type="entry name" value="TCP-1_chaperonin"/>
</dbReference>
<feature type="non-terminal residue" evidence="5">
    <location>
        <position position="1"/>
    </location>
</feature>
<dbReference type="InterPro" id="IPR017998">
    <property type="entry name" value="Chaperone_TCP-1"/>
</dbReference>
<comment type="similarity">
    <text evidence="1">Belongs to the TCP-1 chaperonin family.</text>
</comment>
<reference evidence="5" key="2">
    <citation type="journal article" date="2014" name="ISME J.">
        <title>Microbial stratification in low pH oxic and suboxic macroscopic growths along an acid mine drainage.</title>
        <authorList>
            <person name="Mendez-Garcia C."/>
            <person name="Mesa V."/>
            <person name="Sprenger R.R."/>
            <person name="Richter M."/>
            <person name="Diez M.S."/>
            <person name="Solano J."/>
            <person name="Bargiela R."/>
            <person name="Golyshina O.V."/>
            <person name="Manteca A."/>
            <person name="Ramos J.L."/>
            <person name="Gallego J.R."/>
            <person name="Llorente I."/>
            <person name="Martins Dos Santos V.A."/>
            <person name="Jensen O.N."/>
            <person name="Pelaez A.I."/>
            <person name="Sanchez J."/>
            <person name="Ferrer M."/>
        </authorList>
    </citation>
    <scope>NUCLEOTIDE SEQUENCE</scope>
</reference>
<dbReference type="NCBIfam" id="NF041082">
    <property type="entry name" value="thermosome_alpha"/>
    <property type="match status" value="1"/>
</dbReference>
<dbReference type="Gene3D" id="1.10.560.10">
    <property type="entry name" value="GroEL-like equatorial domain"/>
    <property type="match status" value="1"/>
</dbReference>
<proteinExistence type="inferred from homology"/>
<dbReference type="NCBIfam" id="NF041083">
    <property type="entry name" value="thermosome_beta"/>
    <property type="match status" value="1"/>
</dbReference>
<evidence type="ECO:0000256" key="2">
    <source>
        <dbReference type="ARBA" id="ARBA00022741"/>
    </source>
</evidence>
<evidence type="ECO:0000256" key="3">
    <source>
        <dbReference type="ARBA" id="ARBA00022840"/>
    </source>
</evidence>
<keyword evidence="4" id="KW-0143">Chaperone</keyword>
<dbReference type="SUPFAM" id="SSF52029">
    <property type="entry name" value="GroEL apical domain-like"/>
    <property type="match status" value="1"/>
</dbReference>
<name>T0XTR6_9ZZZZ</name>
<evidence type="ECO:0000256" key="4">
    <source>
        <dbReference type="ARBA" id="ARBA00023186"/>
    </source>
</evidence>
<dbReference type="GO" id="GO:0005524">
    <property type="term" value="F:ATP binding"/>
    <property type="evidence" value="ECO:0007669"/>
    <property type="project" value="UniProtKB-KW"/>
</dbReference>
<dbReference type="InterPro" id="IPR002423">
    <property type="entry name" value="Cpn60/GroEL/TCP-1"/>
</dbReference>
<keyword evidence="2" id="KW-0547">Nucleotide-binding</keyword>
<evidence type="ECO:0000256" key="1">
    <source>
        <dbReference type="ARBA" id="ARBA00008020"/>
    </source>
</evidence>
<keyword evidence="3" id="KW-0067">ATP-binding</keyword>
<dbReference type="GO" id="GO:0140662">
    <property type="term" value="F:ATP-dependent protein folding chaperone"/>
    <property type="evidence" value="ECO:0007669"/>
    <property type="project" value="InterPro"/>
</dbReference>
<dbReference type="InterPro" id="IPR054827">
    <property type="entry name" value="thermosome_alpha"/>
</dbReference>
<feature type="non-terminal residue" evidence="5">
    <location>
        <position position="319"/>
    </location>
</feature>
<accession>T0XTR6</accession>
<dbReference type="InterPro" id="IPR027409">
    <property type="entry name" value="GroEL-like_apical_dom_sf"/>
</dbReference>
<protein>
    <submittedName>
        <fullName evidence="5">Thermosome, beta subunit</fullName>
    </submittedName>
</protein>
<dbReference type="EMBL" id="AUZX01016240">
    <property type="protein sequence ID" value="EQD26186.1"/>
    <property type="molecule type" value="Genomic_DNA"/>
</dbReference>
<evidence type="ECO:0000313" key="5">
    <source>
        <dbReference type="EMBL" id="EQD26186.1"/>
    </source>
</evidence>
<dbReference type="AlphaFoldDB" id="T0XTR6"/>
<dbReference type="InterPro" id="IPR027410">
    <property type="entry name" value="TCP-1-like_intermed_sf"/>
</dbReference>
<comment type="caution">
    <text evidence="5">The sequence shown here is derived from an EMBL/GenBank/DDBJ whole genome shotgun (WGS) entry which is preliminary data.</text>
</comment>